<gene>
    <name evidence="1" type="ORF">Phi19:1_gp058</name>
</gene>
<evidence type="ECO:0000313" key="1">
    <source>
        <dbReference type="EMBL" id="AGO47348.1"/>
    </source>
</evidence>
<keyword evidence="2" id="KW-1185">Reference proteome</keyword>
<evidence type="ECO:0000313" key="2">
    <source>
        <dbReference type="Proteomes" id="UP000014730"/>
    </source>
</evidence>
<protein>
    <submittedName>
        <fullName evidence="1">Uncharacterized protein</fullName>
    </submittedName>
</protein>
<reference evidence="1 2" key="1">
    <citation type="journal article" date="2013" name="Proc. Natl. Acad. Sci. U.S.A.">
        <title>Twelve previously unknown phage genera are ubiquitous in global oceans.</title>
        <authorList>
            <person name="Holmfeldt K."/>
            <person name="Solonenko N."/>
            <person name="Shah M."/>
            <person name="Corrier K."/>
            <person name="Riemann L."/>
            <person name="Verberkmoes N.C."/>
            <person name="Sullivan M.B."/>
        </authorList>
    </citation>
    <scope>NUCLEOTIDE SEQUENCE [LARGE SCALE GENOMIC DNA]</scope>
    <source>
        <strain evidence="1">Phi19:1</strain>
    </source>
</reference>
<dbReference type="RefSeq" id="YP_008241751.1">
    <property type="nucleotide sequence ID" value="NC_021799.1"/>
</dbReference>
<accession>R9ZZG2</accession>
<dbReference type="Proteomes" id="UP000014730">
    <property type="component" value="Segment"/>
</dbReference>
<name>R9ZZG2_9CAUD</name>
<dbReference type="KEGG" id="vg:16880870"/>
<dbReference type="EMBL" id="KC821607">
    <property type="protein sequence ID" value="AGO47348.1"/>
    <property type="molecule type" value="Genomic_DNA"/>
</dbReference>
<reference evidence="2" key="2">
    <citation type="submission" date="2013-03" db="EMBL/GenBank/DDBJ databases">
        <title>The Cellulophaga phages: a novel, diverse, and globally ubiquitous model system.</title>
        <authorList>
            <person name="Holmfeldt K."/>
            <person name="Solonenko N."/>
            <person name="Shah M."/>
            <person name="Corrier K."/>
            <person name="Riemann L."/>
            <person name="VerBerkmoes N.C."/>
            <person name="Sullivan M.B."/>
        </authorList>
    </citation>
    <scope>NUCLEOTIDE SEQUENCE [LARGE SCALE GENOMIC DNA]</scope>
</reference>
<sequence length="60" mass="7063">MGWKSTINITRDEAIKAIVEQMITLEDKTNKEIEHMLEDYGFGDDSKLKWYGHNFIVDDE</sequence>
<organism evidence="1 2">
    <name type="scientific">Cellulophaga phage phi19:1</name>
    <dbReference type="NCBI Taxonomy" id="1327970"/>
    <lineage>
        <taxon>Viruses</taxon>
        <taxon>Duplodnaviria</taxon>
        <taxon>Heunggongvirae</taxon>
        <taxon>Uroviricota</taxon>
        <taxon>Caudoviricetes</taxon>
        <taxon>Assiduviridae</taxon>
        <taxon>Cellubavirus</taxon>
        <taxon>Cellubavirus phi19una</taxon>
    </lineage>
</organism>
<dbReference type="GeneID" id="16880870"/>
<proteinExistence type="predicted"/>